<organism evidence="7 8">
    <name type="scientific">Sphingobacterium ginsenosidimutans</name>
    <dbReference type="NCBI Taxonomy" id="687845"/>
    <lineage>
        <taxon>Bacteria</taxon>
        <taxon>Pseudomonadati</taxon>
        <taxon>Bacteroidota</taxon>
        <taxon>Sphingobacteriia</taxon>
        <taxon>Sphingobacteriales</taxon>
        <taxon>Sphingobacteriaceae</taxon>
        <taxon>Sphingobacterium</taxon>
    </lineage>
</organism>
<evidence type="ECO:0000256" key="1">
    <source>
        <dbReference type="ARBA" id="ARBA00004141"/>
    </source>
</evidence>
<keyword evidence="2 5" id="KW-0812">Transmembrane</keyword>
<dbReference type="InterPro" id="IPR009908">
    <property type="entry name" value="Methylamine_util_MauE"/>
</dbReference>
<sequence length="189" mass="21563">MKQHEKYNQNDGIVAETSALKNVRRNKLETFMEVYILFALVMLILLFFVTGLGKVFSHSVFVSQLNRQPLPDWSTAILGYLLPMLELGTVALLCIPKLRFWGLGLAILLMTAYTVYAYLAFIEIYGYVPCACGKVFEKMSWKQHFFFNLGITLLGAPAFLMEYKLKRRLKKLCIVNSDGSSTNRTLVNN</sequence>
<feature type="transmembrane region" description="Helical" evidence="5">
    <location>
        <begin position="100"/>
        <end position="125"/>
    </location>
</feature>
<evidence type="ECO:0000259" key="6">
    <source>
        <dbReference type="Pfam" id="PF07291"/>
    </source>
</evidence>
<dbReference type="Pfam" id="PF07291">
    <property type="entry name" value="MauE"/>
    <property type="match status" value="1"/>
</dbReference>
<evidence type="ECO:0000313" key="7">
    <source>
        <dbReference type="EMBL" id="GAA4171869.1"/>
    </source>
</evidence>
<accession>A0ABP7ZWJ7</accession>
<feature type="transmembrane region" description="Helical" evidence="5">
    <location>
        <begin position="34"/>
        <end position="53"/>
    </location>
</feature>
<dbReference type="Proteomes" id="UP001500167">
    <property type="component" value="Unassembled WGS sequence"/>
</dbReference>
<evidence type="ECO:0000313" key="8">
    <source>
        <dbReference type="Proteomes" id="UP001500167"/>
    </source>
</evidence>
<name>A0ABP7ZWJ7_9SPHI</name>
<feature type="domain" description="Methylamine utilisation protein MauE" evidence="6">
    <location>
        <begin position="34"/>
        <end position="158"/>
    </location>
</feature>
<evidence type="ECO:0000256" key="2">
    <source>
        <dbReference type="ARBA" id="ARBA00022692"/>
    </source>
</evidence>
<keyword evidence="4 5" id="KW-0472">Membrane</keyword>
<dbReference type="RefSeq" id="WP_346084971.1">
    <property type="nucleotide sequence ID" value="NZ_BAAAZK010000002.1"/>
</dbReference>
<evidence type="ECO:0000256" key="3">
    <source>
        <dbReference type="ARBA" id="ARBA00022989"/>
    </source>
</evidence>
<feature type="transmembrane region" description="Helical" evidence="5">
    <location>
        <begin position="145"/>
        <end position="163"/>
    </location>
</feature>
<protein>
    <recommendedName>
        <fullName evidence="6">Methylamine utilisation protein MauE domain-containing protein</fullName>
    </recommendedName>
</protein>
<comment type="caution">
    <text evidence="7">The sequence shown here is derived from an EMBL/GenBank/DDBJ whole genome shotgun (WGS) entry which is preliminary data.</text>
</comment>
<comment type="subcellular location">
    <subcellularLocation>
        <location evidence="1">Membrane</location>
        <topology evidence="1">Multi-pass membrane protein</topology>
    </subcellularLocation>
</comment>
<keyword evidence="8" id="KW-1185">Reference proteome</keyword>
<reference evidence="8" key="1">
    <citation type="journal article" date="2019" name="Int. J. Syst. Evol. Microbiol.">
        <title>The Global Catalogue of Microorganisms (GCM) 10K type strain sequencing project: providing services to taxonomists for standard genome sequencing and annotation.</title>
        <authorList>
            <consortium name="The Broad Institute Genomics Platform"/>
            <consortium name="The Broad Institute Genome Sequencing Center for Infectious Disease"/>
            <person name="Wu L."/>
            <person name="Ma J."/>
        </authorList>
    </citation>
    <scope>NUCLEOTIDE SEQUENCE [LARGE SCALE GENOMIC DNA]</scope>
    <source>
        <strain evidence="8">JCM 16722</strain>
    </source>
</reference>
<keyword evidence="3 5" id="KW-1133">Transmembrane helix</keyword>
<proteinExistence type="predicted"/>
<dbReference type="EMBL" id="BAAAZK010000002">
    <property type="protein sequence ID" value="GAA4171869.1"/>
    <property type="molecule type" value="Genomic_DNA"/>
</dbReference>
<gene>
    <name evidence="7" type="ORF">GCM10022218_12620</name>
</gene>
<evidence type="ECO:0000256" key="5">
    <source>
        <dbReference type="SAM" id="Phobius"/>
    </source>
</evidence>
<feature type="transmembrane region" description="Helical" evidence="5">
    <location>
        <begin position="73"/>
        <end position="93"/>
    </location>
</feature>
<evidence type="ECO:0000256" key="4">
    <source>
        <dbReference type="ARBA" id="ARBA00023136"/>
    </source>
</evidence>